<evidence type="ECO:0008006" key="3">
    <source>
        <dbReference type="Google" id="ProtNLM"/>
    </source>
</evidence>
<accession>A0A2K9ZGF0</accession>
<dbReference type="EMBL" id="CP025015">
    <property type="protein sequence ID" value="AUW47332.1"/>
    <property type="molecule type" value="Genomic_DNA"/>
</dbReference>
<dbReference type="RefSeq" id="WP_105009800.1">
    <property type="nucleotide sequence ID" value="NZ_CP025015.1"/>
</dbReference>
<keyword evidence="1" id="KW-0614">Plasmid</keyword>
<evidence type="ECO:0000313" key="1">
    <source>
        <dbReference type="EMBL" id="AUW47332.1"/>
    </source>
</evidence>
<proteinExistence type="predicted"/>
<dbReference type="AlphaFoldDB" id="A0A2K9ZGF0"/>
<reference evidence="1 2" key="1">
    <citation type="submission" date="2017-11" db="EMBL/GenBank/DDBJ databases">
        <title>Complete genome of Rhizobium leguminosarum Norway, an ineffective micro-symbiont.</title>
        <authorList>
            <person name="Hoffrichter A."/>
            <person name="Liang J."/>
            <person name="Brachmann A."/>
            <person name="Marin M."/>
        </authorList>
    </citation>
    <scope>NUCLEOTIDE SEQUENCE [LARGE SCALE GENOMIC DNA]</scope>
    <source>
        <strain evidence="1 2">Norway</strain>
        <plasmid evidence="2">Plasmid prln3</plasmid>
    </source>
</reference>
<geneLocation type="plasmid" evidence="2">
    <name>prln3</name>
</geneLocation>
<dbReference type="Proteomes" id="UP000238523">
    <property type="component" value="Plasmid pRLN3"/>
</dbReference>
<organism evidence="1 2">
    <name type="scientific">Rhizobium leguminosarum</name>
    <dbReference type="NCBI Taxonomy" id="384"/>
    <lineage>
        <taxon>Bacteria</taxon>
        <taxon>Pseudomonadati</taxon>
        <taxon>Pseudomonadota</taxon>
        <taxon>Alphaproteobacteria</taxon>
        <taxon>Hyphomicrobiales</taxon>
        <taxon>Rhizobiaceae</taxon>
        <taxon>Rhizobium/Agrobacterium group</taxon>
        <taxon>Rhizobium</taxon>
    </lineage>
</organism>
<name>A0A2K9ZGF0_RHILE</name>
<gene>
    <name evidence="1" type="ORF">CUJ84_pRLN3000203</name>
</gene>
<evidence type="ECO:0000313" key="2">
    <source>
        <dbReference type="Proteomes" id="UP000238523"/>
    </source>
</evidence>
<sequence>MAAIDDYPDLKDFLDPTDDYQVSTQEVTSGGQRYLVVTEKSESDAGQLLFRITDKGLQLEKSDNAVSIGPSLDTLADSPNLVCRISDQGDIDAVFNEAVNAFERGFSSADGPDGGNLACVWAVRHIAKQALGRWITRTDGTAVFDPELKRCFGSNLKEADVPAGGIIISPTEGRNIGHVGIMGPVTGDDKRLIYSNSSSAAIWKQNFTLKTWVERYRDRKGLKVHFYPIPNYT</sequence>
<protein>
    <recommendedName>
        <fullName evidence="3">CHAP domain-containing protein</fullName>
    </recommendedName>
</protein>